<evidence type="ECO:0000256" key="5">
    <source>
        <dbReference type="ARBA" id="ARBA00022989"/>
    </source>
</evidence>
<comment type="subcellular location">
    <subcellularLocation>
        <location evidence="1">Membrane</location>
        <topology evidence="1">Multi-pass membrane protein</topology>
    </subcellularLocation>
</comment>
<keyword evidence="9" id="KW-1185">Reference proteome</keyword>
<feature type="transmembrane region" description="Helical" evidence="7">
    <location>
        <begin position="194"/>
        <end position="216"/>
    </location>
</feature>
<evidence type="ECO:0000256" key="4">
    <source>
        <dbReference type="ARBA" id="ARBA00022692"/>
    </source>
</evidence>
<dbReference type="PANTHER" id="PTHR36838">
    <property type="entry name" value="AUXIN EFFLUX CARRIER FAMILY PROTEIN"/>
    <property type="match status" value="1"/>
</dbReference>
<evidence type="ECO:0000313" key="8">
    <source>
        <dbReference type="EMBL" id="KKB64791.1"/>
    </source>
</evidence>
<feature type="transmembrane region" description="Helical" evidence="7">
    <location>
        <begin position="170"/>
        <end position="188"/>
    </location>
</feature>
<feature type="transmembrane region" description="Helical" evidence="7">
    <location>
        <begin position="6"/>
        <end position="22"/>
    </location>
</feature>
<comment type="caution">
    <text evidence="8">The sequence shown here is derived from an EMBL/GenBank/DDBJ whole genome shotgun (WGS) entry which is preliminary data.</text>
</comment>
<feature type="transmembrane region" description="Helical" evidence="7">
    <location>
        <begin position="228"/>
        <end position="251"/>
    </location>
</feature>
<accession>A0A0F5K3T4</accession>
<dbReference type="EMBL" id="LAQU01000003">
    <property type="protein sequence ID" value="KKB64791.1"/>
    <property type="molecule type" value="Genomic_DNA"/>
</dbReference>
<keyword evidence="5 7" id="KW-1133">Transmembrane helix</keyword>
<organism evidence="8 9">
    <name type="scientific">Robbsia andropogonis</name>
    <dbReference type="NCBI Taxonomy" id="28092"/>
    <lineage>
        <taxon>Bacteria</taxon>
        <taxon>Pseudomonadati</taxon>
        <taxon>Pseudomonadota</taxon>
        <taxon>Betaproteobacteria</taxon>
        <taxon>Burkholderiales</taxon>
        <taxon>Burkholderiaceae</taxon>
        <taxon>Robbsia</taxon>
    </lineage>
</organism>
<evidence type="ECO:0000256" key="3">
    <source>
        <dbReference type="ARBA" id="ARBA00022475"/>
    </source>
</evidence>
<dbReference type="Pfam" id="PF03547">
    <property type="entry name" value="Mem_trans"/>
    <property type="match status" value="1"/>
</dbReference>
<name>A0A0F5K3T4_9BURK</name>
<gene>
    <name evidence="8" type="ORF">WM40_04560</name>
</gene>
<evidence type="ECO:0000313" key="9">
    <source>
        <dbReference type="Proteomes" id="UP000033618"/>
    </source>
</evidence>
<dbReference type="InterPro" id="IPR004776">
    <property type="entry name" value="Mem_transp_PIN-like"/>
</dbReference>
<reference evidence="8 9" key="1">
    <citation type="submission" date="2015-03" db="EMBL/GenBank/DDBJ databases">
        <title>Draft Genome Sequence of Burkholderia andropogonis type strain ICMP2807, isolated from Sorghum bicolor.</title>
        <authorList>
            <person name="Lopes-Santos L."/>
            <person name="Castro D.B."/>
            <person name="Ottoboni L.M."/>
            <person name="Park D."/>
            <person name="Weirc B.S."/>
            <person name="Destefano S.A."/>
        </authorList>
    </citation>
    <scope>NUCLEOTIDE SEQUENCE [LARGE SCALE GENOMIC DNA]</scope>
    <source>
        <strain evidence="8 9">ICMP2807</strain>
    </source>
</reference>
<dbReference type="PANTHER" id="PTHR36838:SF3">
    <property type="entry name" value="TRANSPORTER AUXIN EFFLUX CARRIER EC FAMILY"/>
    <property type="match status" value="1"/>
</dbReference>
<dbReference type="STRING" id="28092.WM40_04560"/>
<keyword evidence="2" id="KW-0813">Transport</keyword>
<keyword evidence="4 7" id="KW-0812">Transmembrane</keyword>
<dbReference type="GO" id="GO:0016020">
    <property type="term" value="C:membrane"/>
    <property type="evidence" value="ECO:0007669"/>
    <property type="project" value="UniProtKB-SubCell"/>
</dbReference>
<feature type="transmembrane region" description="Helical" evidence="7">
    <location>
        <begin position="126"/>
        <end position="149"/>
    </location>
</feature>
<keyword evidence="6 7" id="KW-0472">Membrane</keyword>
<feature type="transmembrane region" description="Helical" evidence="7">
    <location>
        <begin position="257"/>
        <end position="277"/>
    </location>
</feature>
<feature type="transmembrane region" description="Helical" evidence="7">
    <location>
        <begin position="64"/>
        <end position="83"/>
    </location>
</feature>
<evidence type="ECO:0000256" key="6">
    <source>
        <dbReference type="ARBA" id="ARBA00023136"/>
    </source>
</evidence>
<sequence>MLTTFEILLPIFALILAGYLCRKRRIMGPTAASELNKMVVWLALPALLFDVMAHATWAQMDQPAFILAFTLVSVGIFAVVLAWRLRAGRHLADASIDAIAAAYPNTAYIGLPLGMVLYGVQSRTPVTIATIIVACVLFAGAIVLIEIGVQTERHPAKLAGKVLKSLAKNPLIVSPIAGGLVAAAHVSMPQSAEMFLKLLGEAASPCALISLGLFLAEDRPSSRLQPTTVALAALKLIIQPLLAFWLASRWLGMSGDILGITVLLSALPTGTGPFMLAEFYKREAVITSQVILLTTVCSLLTLTVMLVLTGHVPH</sequence>
<feature type="transmembrane region" description="Helical" evidence="7">
    <location>
        <begin position="38"/>
        <end position="58"/>
    </location>
</feature>
<dbReference type="Proteomes" id="UP000033618">
    <property type="component" value="Unassembled WGS sequence"/>
</dbReference>
<dbReference type="RefSeq" id="WP_024903543.1">
    <property type="nucleotide sequence ID" value="NZ_CADFGU010000005.1"/>
</dbReference>
<keyword evidence="3" id="KW-1003">Cell membrane</keyword>
<evidence type="ECO:0000256" key="1">
    <source>
        <dbReference type="ARBA" id="ARBA00004141"/>
    </source>
</evidence>
<dbReference type="AlphaFoldDB" id="A0A0F5K3T4"/>
<dbReference type="OrthoDB" id="3435874at2"/>
<dbReference type="GO" id="GO:0055085">
    <property type="term" value="P:transmembrane transport"/>
    <property type="evidence" value="ECO:0007669"/>
    <property type="project" value="InterPro"/>
</dbReference>
<evidence type="ECO:0000256" key="7">
    <source>
        <dbReference type="SAM" id="Phobius"/>
    </source>
</evidence>
<feature type="transmembrane region" description="Helical" evidence="7">
    <location>
        <begin position="289"/>
        <end position="308"/>
    </location>
</feature>
<evidence type="ECO:0000256" key="2">
    <source>
        <dbReference type="ARBA" id="ARBA00022448"/>
    </source>
</evidence>
<protein>
    <submittedName>
        <fullName evidence="8">Transporter</fullName>
    </submittedName>
</protein>
<dbReference type="PATRIC" id="fig|28092.6.peg.1080"/>
<proteinExistence type="predicted"/>
<feature type="transmembrane region" description="Helical" evidence="7">
    <location>
        <begin position="95"/>
        <end position="120"/>
    </location>
</feature>